<dbReference type="InterPro" id="IPR028098">
    <property type="entry name" value="Glyco_trans_4-like_N"/>
</dbReference>
<dbReference type="SUPFAM" id="SSF53756">
    <property type="entry name" value="UDP-Glycosyltransferase/glycogen phosphorylase"/>
    <property type="match status" value="1"/>
</dbReference>
<organism evidence="4 5">
    <name type="scientific">Candidatus Gottesmanbacteria bacterium GW2011_GWC2_39_8</name>
    <dbReference type="NCBI Taxonomy" id="1618450"/>
    <lineage>
        <taxon>Bacteria</taxon>
        <taxon>Candidatus Gottesmaniibacteriota</taxon>
    </lineage>
</organism>
<gene>
    <name evidence="4" type="ORF">UT63_C0113G0001</name>
</gene>
<evidence type="ECO:0000259" key="2">
    <source>
        <dbReference type="Pfam" id="PF00534"/>
    </source>
</evidence>
<comment type="caution">
    <text evidence="4">The sequence shown here is derived from an EMBL/GenBank/DDBJ whole genome shotgun (WGS) entry which is preliminary data.</text>
</comment>
<dbReference type="Proteomes" id="UP000034539">
    <property type="component" value="Unassembled WGS sequence"/>
</dbReference>
<feature type="domain" description="Glycosyl transferase family 1" evidence="2">
    <location>
        <begin position="160"/>
        <end position="322"/>
    </location>
</feature>
<feature type="non-terminal residue" evidence="4">
    <location>
        <position position="1"/>
    </location>
</feature>
<evidence type="ECO:0000256" key="1">
    <source>
        <dbReference type="ARBA" id="ARBA00022679"/>
    </source>
</evidence>
<evidence type="ECO:0000313" key="4">
    <source>
        <dbReference type="EMBL" id="KKR29870.1"/>
    </source>
</evidence>
<proteinExistence type="predicted"/>
<evidence type="ECO:0000313" key="5">
    <source>
        <dbReference type="Proteomes" id="UP000034539"/>
    </source>
</evidence>
<dbReference type="GO" id="GO:0016757">
    <property type="term" value="F:glycosyltransferase activity"/>
    <property type="evidence" value="ECO:0007669"/>
    <property type="project" value="InterPro"/>
</dbReference>
<dbReference type="FunFam" id="3.40.50.2000:FF:000119">
    <property type="entry name" value="Glycosyl transferase group 1"/>
    <property type="match status" value="1"/>
</dbReference>
<keyword evidence="1 4" id="KW-0808">Transferase</keyword>
<name>A0A0G0S583_9BACT</name>
<dbReference type="EMBL" id="LBXN01000113">
    <property type="protein sequence ID" value="KKR29870.1"/>
    <property type="molecule type" value="Genomic_DNA"/>
</dbReference>
<feature type="domain" description="Glycosyltransferase subfamily 4-like N-terminal" evidence="3">
    <location>
        <begin position="44"/>
        <end position="141"/>
    </location>
</feature>
<accession>A0A0G0S583</accession>
<dbReference type="AlphaFoldDB" id="A0A0G0S583"/>
<dbReference type="Pfam" id="PF13439">
    <property type="entry name" value="Glyco_transf_4"/>
    <property type="match status" value="1"/>
</dbReference>
<reference evidence="4 5" key="1">
    <citation type="journal article" date="2015" name="Nature">
        <title>rRNA introns, odd ribosomes, and small enigmatic genomes across a large radiation of phyla.</title>
        <authorList>
            <person name="Brown C.T."/>
            <person name="Hug L.A."/>
            <person name="Thomas B.C."/>
            <person name="Sharon I."/>
            <person name="Castelle C.J."/>
            <person name="Singh A."/>
            <person name="Wilkins M.J."/>
            <person name="Williams K.H."/>
            <person name="Banfield J.F."/>
        </authorList>
    </citation>
    <scope>NUCLEOTIDE SEQUENCE [LARGE SCALE GENOMIC DNA]</scope>
</reference>
<dbReference type="InterPro" id="IPR001296">
    <property type="entry name" value="Glyco_trans_1"/>
</dbReference>
<dbReference type="Gene3D" id="3.40.50.2000">
    <property type="entry name" value="Glycogen Phosphorylase B"/>
    <property type="match status" value="2"/>
</dbReference>
<dbReference type="PANTHER" id="PTHR46401:SF2">
    <property type="entry name" value="GLYCOSYLTRANSFERASE WBBK-RELATED"/>
    <property type="match status" value="1"/>
</dbReference>
<dbReference type="PANTHER" id="PTHR46401">
    <property type="entry name" value="GLYCOSYLTRANSFERASE WBBK-RELATED"/>
    <property type="match status" value="1"/>
</dbReference>
<protein>
    <submittedName>
        <fullName evidence="4">Glycosyltransferase</fullName>
    </submittedName>
</protein>
<sequence>SLAKIDSKNEYFLYSRKKLLDFKKRLPRLPAGNFRHCVDYFKKGPDRVLPELDIFHTSSYDLERPKKAERFIVTIHDVIIKAYPYGHSEKTIKEVDGELKRVLGEADLLIADSNNTKADMGKFYQVSESKIKVIYPGVNISDSSRLGLRPRSKNIANIVRASSEAASREQYILFVGTIEPRKNIQGLIKAFNLLKKEHGIAHKLIIAGMKGWMYEDIFKEYENSAFKNDIIFKGYISDQELARLYKNASVFVYPSFYEGFGFPILEAFGYGVPVVTSKTSSCGEIAGDSALLVNPERYQEIVEAILKIISDSSLRQGLIIKGFERAELFTWQNTSIEFLNCLTNT</sequence>
<dbReference type="Pfam" id="PF00534">
    <property type="entry name" value="Glycos_transf_1"/>
    <property type="match status" value="1"/>
</dbReference>
<evidence type="ECO:0000259" key="3">
    <source>
        <dbReference type="Pfam" id="PF13439"/>
    </source>
</evidence>
<dbReference type="CDD" id="cd03809">
    <property type="entry name" value="GT4_MtfB-like"/>
    <property type="match status" value="1"/>
</dbReference>